<proteinExistence type="predicted"/>
<protein>
    <submittedName>
        <fullName evidence="2">Uncharacterized protein</fullName>
    </submittedName>
</protein>
<keyword evidence="1" id="KW-1133">Transmembrane helix</keyword>
<evidence type="ECO:0000313" key="2">
    <source>
        <dbReference type="EMBL" id="VAW41440.1"/>
    </source>
</evidence>
<keyword evidence="1" id="KW-0812">Transmembrane</keyword>
<feature type="non-terminal residue" evidence="2">
    <location>
        <position position="34"/>
    </location>
</feature>
<reference evidence="2" key="1">
    <citation type="submission" date="2018-06" db="EMBL/GenBank/DDBJ databases">
        <authorList>
            <person name="Zhirakovskaya E."/>
        </authorList>
    </citation>
    <scope>NUCLEOTIDE SEQUENCE</scope>
</reference>
<dbReference type="EMBL" id="UOEU01000844">
    <property type="protein sequence ID" value="VAW41440.1"/>
    <property type="molecule type" value="Genomic_DNA"/>
</dbReference>
<sequence>MSKETVANHVAKFLQKWGILLVLAVALLLQFIYL</sequence>
<organism evidence="2">
    <name type="scientific">hydrothermal vent metagenome</name>
    <dbReference type="NCBI Taxonomy" id="652676"/>
    <lineage>
        <taxon>unclassified sequences</taxon>
        <taxon>metagenomes</taxon>
        <taxon>ecological metagenomes</taxon>
    </lineage>
</organism>
<evidence type="ECO:0000256" key="1">
    <source>
        <dbReference type="SAM" id="Phobius"/>
    </source>
</evidence>
<name>A0A3B0VLN2_9ZZZZ</name>
<gene>
    <name evidence="2" type="ORF">MNBD_CHLOROFLEXI01-2844</name>
</gene>
<dbReference type="AlphaFoldDB" id="A0A3B0VLN2"/>
<keyword evidence="1" id="KW-0472">Membrane</keyword>
<accession>A0A3B0VLN2</accession>
<feature type="transmembrane region" description="Helical" evidence="1">
    <location>
        <begin position="14"/>
        <end position="33"/>
    </location>
</feature>